<dbReference type="Proteomes" id="UP000195402">
    <property type="component" value="Unassembled WGS sequence"/>
</dbReference>
<comment type="caution">
    <text evidence="2">The sequence shown here is derived from an EMBL/GenBank/DDBJ whole genome shotgun (WGS) entry which is preliminary data.</text>
</comment>
<name>A0A200QPX5_MACCD</name>
<feature type="compositionally biased region" description="Basic residues" evidence="1">
    <location>
        <begin position="82"/>
        <end position="93"/>
    </location>
</feature>
<keyword evidence="3" id="KW-1185">Reference proteome</keyword>
<proteinExistence type="predicted"/>
<evidence type="ECO:0000313" key="2">
    <source>
        <dbReference type="EMBL" id="OVA12526.1"/>
    </source>
</evidence>
<feature type="compositionally biased region" description="Basic and acidic residues" evidence="1">
    <location>
        <begin position="48"/>
        <end position="67"/>
    </location>
</feature>
<feature type="region of interest" description="Disordered" evidence="1">
    <location>
        <begin position="1"/>
        <end position="35"/>
    </location>
</feature>
<sequence length="93" mass="10674">MASDASSGPKHRYENGESGHGMGHFKNYENDNGSKYFSYKKKANKQMEMRKEEGRRIKVDKKEEPVHLRSNNPTTSLPTSTKARKLKWMGKGK</sequence>
<dbReference type="AlphaFoldDB" id="A0A200QPX5"/>
<feature type="region of interest" description="Disordered" evidence="1">
    <location>
        <begin position="48"/>
        <end position="93"/>
    </location>
</feature>
<gene>
    <name evidence="2" type="ORF">BVC80_9011g38</name>
</gene>
<reference evidence="2 3" key="1">
    <citation type="journal article" date="2017" name="Mol. Plant">
        <title>The Genome of Medicinal Plant Macleaya cordata Provides New Insights into Benzylisoquinoline Alkaloids Metabolism.</title>
        <authorList>
            <person name="Liu X."/>
            <person name="Liu Y."/>
            <person name="Huang P."/>
            <person name="Ma Y."/>
            <person name="Qing Z."/>
            <person name="Tang Q."/>
            <person name="Cao H."/>
            <person name="Cheng P."/>
            <person name="Zheng Y."/>
            <person name="Yuan Z."/>
            <person name="Zhou Y."/>
            <person name="Liu J."/>
            <person name="Tang Z."/>
            <person name="Zhuo Y."/>
            <person name="Zhang Y."/>
            <person name="Yu L."/>
            <person name="Huang J."/>
            <person name="Yang P."/>
            <person name="Peng Q."/>
            <person name="Zhang J."/>
            <person name="Jiang W."/>
            <person name="Zhang Z."/>
            <person name="Lin K."/>
            <person name="Ro D.K."/>
            <person name="Chen X."/>
            <person name="Xiong X."/>
            <person name="Shang Y."/>
            <person name="Huang S."/>
            <person name="Zeng J."/>
        </authorList>
    </citation>
    <scope>NUCLEOTIDE SEQUENCE [LARGE SCALE GENOMIC DNA]</scope>
    <source>
        <strain evidence="3">cv. BLH2017</strain>
        <tissue evidence="2">Root</tissue>
    </source>
</reference>
<dbReference type="InParanoid" id="A0A200QPX5"/>
<accession>A0A200QPX5</accession>
<organism evidence="2 3">
    <name type="scientific">Macleaya cordata</name>
    <name type="common">Five-seeded plume-poppy</name>
    <name type="synonym">Bocconia cordata</name>
    <dbReference type="NCBI Taxonomy" id="56857"/>
    <lineage>
        <taxon>Eukaryota</taxon>
        <taxon>Viridiplantae</taxon>
        <taxon>Streptophyta</taxon>
        <taxon>Embryophyta</taxon>
        <taxon>Tracheophyta</taxon>
        <taxon>Spermatophyta</taxon>
        <taxon>Magnoliopsida</taxon>
        <taxon>Ranunculales</taxon>
        <taxon>Papaveraceae</taxon>
        <taxon>Papaveroideae</taxon>
        <taxon>Macleaya</taxon>
    </lineage>
</organism>
<dbReference type="STRING" id="56857.A0A200QPX5"/>
<protein>
    <submittedName>
        <fullName evidence="2">Uncharacterized protein</fullName>
    </submittedName>
</protein>
<dbReference type="EMBL" id="MVGT01001376">
    <property type="protein sequence ID" value="OVA12526.1"/>
    <property type="molecule type" value="Genomic_DNA"/>
</dbReference>
<evidence type="ECO:0000313" key="3">
    <source>
        <dbReference type="Proteomes" id="UP000195402"/>
    </source>
</evidence>
<feature type="compositionally biased region" description="Low complexity" evidence="1">
    <location>
        <begin position="70"/>
        <end position="81"/>
    </location>
</feature>
<evidence type="ECO:0000256" key="1">
    <source>
        <dbReference type="SAM" id="MobiDB-lite"/>
    </source>
</evidence>